<evidence type="ECO:0000313" key="6">
    <source>
        <dbReference type="Proteomes" id="UP000520770"/>
    </source>
</evidence>
<feature type="domain" description="Acyltransferase 3" evidence="2">
    <location>
        <begin position="16"/>
        <end position="335"/>
    </location>
</feature>
<keyword evidence="7" id="KW-1185">Reference proteome</keyword>
<comment type="caution">
    <text evidence="4">The sequence shown here is derived from an EMBL/GenBank/DDBJ whole genome shotgun (WGS) entry which is preliminary data.</text>
</comment>
<evidence type="ECO:0000313" key="8">
    <source>
        <dbReference type="Proteomes" id="UP000576087"/>
    </source>
</evidence>
<dbReference type="EMBL" id="JACIHM010000001">
    <property type="protein sequence ID" value="MBB4444364.1"/>
    <property type="molecule type" value="Genomic_DNA"/>
</dbReference>
<keyword evidence="1" id="KW-0472">Membrane</keyword>
<keyword evidence="1" id="KW-1133">Transmembrane helix</keyword>
<keyword evidence="1" id="KW-0812">Transmembrane</keyword>
<feature type="transmembrane region" description="Helical" evidence="1">
    <location>
        <begin position="92"/>
        <end position="110"/>
    </location>
</feature>
<organism evidence="4 7">
    <name type="scientific">Aliirhizobium cellulosilyticum</name>
    <dbReference type="NCBI Taxonomy" id="393664"/>
    <lineage>
        <taxon>Bacteria</taxon>
        <taxon>Pseudomonadati</taxon>
        <taxon>Pseudomonadota</taxon>
        <taxon>Alphaproteobacteria</taxon>
        <taxon>Hyphomicrobiales</taxon>
        <taxon>Rhizobiaceae</taxon>
        <taxon>Aliirhizobium</taxon>
    </lineage>
</organism>
<evidence type="ECO:0000313" key="5">
    <source>
        <dbReference type="EMBL" id="MBB4444364.1"/>
    </source>
</evidence>
<dbReference type="Proteomes" id="UP000524535">
    <property type="component" value="Unassembled WGS sequence"/>
</dbReference>
<gene>
    <name evidence="4" type="ORF">GGE31_000148</name>
    <name evidence="3" type="ORF">GGE33_001637</name>
    <name evidence="5" type="ORF">GGE35_000146</name>
</gene>
<feature type="transmembrane region" description="Helical" evidence="1">
    <location>
        <begin position="250"/>
        <end position="272"/>
    </location>
</feature>
<dbReference type="Proteomes" id="UP000576087">
    <property type="component" value="Unassembled WGS sequence"/>
</dbReference>
<feature type="transmembrane region" description="Helical" evidence="1">
    <location>
        <begin position="147"/>
        <end position="168"/>
    </location>
</feature>
<dbReference type="InterPro" id="IPR002656">
    <property type="entry name" value="Acyl_transf_3_dom"/>
</dbReference>
<name>A0A7W6X7N8_9HYPH</name>
<accession>A0A7W6X7N8</accession>
<dbReference type="AlphaFoldDB" id="A0A7W6X7N8"/>
<evidence type="ECO:0000259" key="2">
    <source>
        <dbReference type="Pfam" id="PF01757"/>
    </source>
</evidence>
<evidence type="ECO:0000256" key="1">
    <source>
        <dbReference type="SAM" id="Phobius"/>
    </source>
</evidence>
<reference evidence="6 7" key="1">
    <citation type="submission" date="2020-08" db="EMBL/GenBank/DDBJ databases">
        <title>Genomic Encyclopedia of Type Strains, Phase IV (KMG-V): Genome sequencing to study the core and pangenomes of soil and plant-associated prokaryotes.</title>
        <authorList>
            <person name="Whitman W."/>
        </authorList>
    </citation>
    <scope>NUCLEOTIDE SEQUENCE [LARGE SCALE GENOMIC DNA]</scope>
    <source>
        <strain evidence="4 7">SEMIA 444</strain>
        <strain evidence="3 6">SEMIA 448</strain>
        <strain evidence="5 8">SEMIA 452</strain>
    </source>
</reference>
<dbReference type="EMBL" id="JACIGW010000001">
    <property type="protein sequence ID" value="MBB4347929.1"/>
    <property type="molecule type" value="Genomic_DNA"/>
</dbReference>
<dbReference type="InterPro" id="IPR050879">
    <property type="entry name" value="Acyltransferase_3"/>
</dbReference>
<evidence type="ECO:0000313" key="3">
    <source>
        <dbReference type="EMBL" id="MBB4347929.1"/>
    </source>
</evidence>
<sequence>MTHATPVNDQKFSMSLHGARGIAACIVVLGHTANIATQYGSGFSLPSGLFNASAAVVLFFVMSGIVLSPSALEASGGVSELTKFYIRRAFRLMPLMIVVNIASGVFVASIHPQLPYQEPLTGPFRIDVFLVGFVGATLKINGPSWSIFIEIVASALMPFLAVAAASRFRWLWLVAISALAYVPVSTPYQLQIFLVPFFVGACIPFVVGTREVLRTTPVMASVVSIGFLLAFNFVRPVAHWVAPELNVNTSPLVVMAETVLIAPVMAVMFLTSWPRLLAAKVFQVLGDISFPLYLLHFNILTLVYNGVRIAGFDQGWVVFILSAFLTFLITLPLAWLANAYIEVPGIAAGRKAAGFFGGRLRPRAL</sequence>
<feature type="transmembrane region" description="Helical" evidence="1">
    <location>
        <begin position="21"/>
        <end position="40"/>
    </location>
</feature>
<dbReference type="EMBL" id="JACIGY010000001">
    <property type="protein sequence ID" value="MBB4409677.1"/>
    <property type="molecule type" value="Genomic_DNA"/>
</dbReference>
<feature type="transmembrane region" description="Helical" evidence="1">
    <location>
        <begin position="316"/>
        <end position="341"/>
    </location>
</feature>
<evidence type="ECO:0000313" key="7">
    <source>
        <dbReference type="Proteomes" id="UP000524535"/>
    </source>
</evidence>
<dbReference type="Pfam" id="PF01757">
    <property type="entry name" value="Acyl_transf_3"/>
    <property type="match status" value="1"/>
</dbReference>
<dbReference type="Proteomes" id="UP000520770">
    <property type="component" value="Unassembled WGS sequence"/>
</dbReference>
<evidence type="ECO:0000313" key="4">
    <source>
        <dbReference type="EMBL" id="MBB4409677.1"/>
    </source>
</evidence>
<protein>
    <submittedName>
        <fullName evidence="4">Peptidoglycan/LPS O-acetylase OafA/YrhL</fullName>
    </submittedName>
</protein>
<feature type="transmembrane region" description="Helical" evidence="1">
    <location>
        <begin position="52"/>
        <end position="72"/>
    </location>
</feature>
<proteinExistence type="predicted"/>
<dbReference type="PANTHER" id="PTHR23028:SF134">
    <property type="entry name" value="PUTATIVE (AFU_ORTHOLOGUE AFUA_4G08520)-RELATED"/>
    <property type="match status" value="1"/>
</dbReference>
<feature type="transmembrane region" description="Helical" evidence="1">
    <location>
        <begin position="219"/>
        <end position="238"/>
    </location>
</feature>
<dbReference type="PANTHER" id="PTHR23028">
    <property type="entry name" value="ACETYLTRANSFERASE"/>
    <property type="match status" value="1"/>
</dbReference>
<dbReference type="GO" id="GO:0016747">
    <property type="term" value="F:acyltransferase activity, transferring groups other than amino-acyl groups"/>
    <property type="evidence" value="ECO:0007669"/>
    <property type="project" value="InterPro"/>
</dbReference>
<feature type="transmembrane region" description="Helical" evidence="1">
    <location>
        <begin position="284"/>
        <end position="304"/>
    </location>
</feature>
<dbReference type="RefSeq" id="WP_183821939.1">
    <property type="nucleotide sequence ID" value="NZ_JACIGW010000001.1"/>
</dbReference>